<feature type="compositionally biased region" description="Polar residues" evidence="5">
    <location>
        <begin position="1216"/>
        <end position="1228"/>
    </location>
</feature>
<keyword evidence="9" id="KW-1185">Reference proteome</keyword>
<gene>
    <name evidence="8" type="ORF">M9Y10_011324</name>
    <name evidence="7" type="ORF">M9Y10_032064</name>
</gene>
<reference evidence="7 9" key="1">
    <citation type="submission" date="2024-04" db="EMBL/GenBank/DDBJ databases">
        <title>Tritrichomonas musculus Genome.</title>
        <authorList>
            <person name="Alves-Ferreira E."/>
            <person name="Grigg M."/>
            <person name="Lorenzi H."/>
            <person name="Galac M."/>
        </authorList>
    </citation>
    <scope>NUCLEOTIDE SEQUENCE [LARGE SCALE GENOMIC DNA]</scope>
    <source>
        <strain evidence="7 9">EAF2021</strain>
    </source>
</reference>
<evidence type="ECO:0000256" key="5">
    <source>
        <dbReference type="SAM" id="MobiDB-lite"/>
    </source>
</evidence>
<dbReference type="SMART" id="SM00396">
    <property type="entry name" value="ZnF_UBR1"/>
    <property type="match status" value="1"/>
</dbReference>
<keyword evidence="1" id="KW-0479">Metal-binding</keyword>
<feature type="region of interest" description="Disordered" evidence="5">
    <location>
        <begin position="2000"/>
        <end position="2076"/>
    </location>
</feature>
<dbReference type="CDD" id="cd19674">
    <property type="entry name" value="UBR-box_UBR4_like"/>
    <property type="match status" value="1"/>
</dbReference>
<name>A0ABR2GK00_9EUKA</name>
<protein>
    <recommendedName>
        <fullName evidence="6">UBR-type domain-containing protein</fullName>
    </recommendedName>
</protein>
<evidence type="ECO:0000313" key="9">
    <source>
        <dbReference type="Proteomes" id="UP001470230"/>
    </source>
</evidence>
<evidence type="ECO:0000259" key="6">
    <source>
        <dbReference type="PROSITE" id="PS51157"/>
    </source>
</evidence>
<feature type="region of interest" description="Disordered" evidence="5">
    <location>
        <begin position="1468"/>
        <end position="1549"/>
    </location>
</feature>
<feature type="region of interest" description="Disordered" evidence="5">
    <location>
        <begin position="1350"/>
        <end position="1445"/>
    </location>
</feature>
<feature type="compositionally biased region" description="Low complexity" evidence="5">
    <location>
        <begin position="1399"/>
        <end position="1445"/>
    </location>
</feature>
<feature type="zinc finger region" description="UBR-type" evidence="4">
    <location>
        <begin position="770"/>
        <end position="838"/>
    </location>
</feature>
<evidence type="ECO:0000256" key="1">
    <source>
        <dbReference type="ARBA" id="ARBA00022723"/>
    </source>
</evidence>
<evidence type="ECO:0000313" key="8">
    <source>
        <dbReference type="EMBL" id="KAK8863636.1"/>
    </source>
</evidence>
<feature type="compositionally biased region" description="Low complexity" evidence="5">
    <location>
        <begin position="1368"/>
        <end position="1381"/>
    </location>
</feature>
<feature type="compositionally biased region" description="Basic residues" evidence="5">
    <location>
        <begin position="2017"/>
        <end position="2026"/>
    </location>
</feature>
<feature type="region of interest" description="Disordered" evidence="5">
    <location>
        <begin position="2128"/>
        <end position="2154"/>
    </location>
</feature>
<dbReference type="InterPro" id="IPR003126">
    <property type="entry name" value="Znf_UBR"/>
</dbReference>
<keyword evidence="2" id="KW-0863">Zinc-finger</keyword>
<dbReference type="EMBL" id="JAPFFF010000443">
    <property type="protein sequence ID" value="KAK8834270.1"/>
    <property type="molecule type" value="Genomic_DNA"/>
</dbReference>
<feature type="compositionally biased region" description="Low complexity" evidence="5">
    <location>
        <begin position="932"/>
        <end position="941"/>
    </location>
</feature>
<feature type="domain" description="UBR-type" evidence="6">
    <location>
        <begin position="770"/>
        <end position="838"/>
    </location>
</feature>
<feature type="compositionally biased region" description="Low complexity" evidence="5">
    <location>
        <begin position="1229"/>
        <end position="1241"/>
    </location>
</feature>
<dbReference type="InterPro" id="IPR045189">
    <property type="entry name" value="UBR4-like"/>
</dbReference>
<dbReference type="SUPFAM" id="SSF50978">
    <property type="entry name" value="WD40 repeat-like"/>
    <property type="match status" value="1"/>
</dbReference>
<dbReference type="PANTHER" id="PTHR21725:SF1">
    <property type="entry name" value="E3 UBIQUITIN-PROTEIN LIGASE UBR4"/>
    <property type="match status" value="1"/>
</dbReference>
<feature type="region of interest" description="Disordered" evidence="5">
    <location>
        <begin position="1216"/>
        <end position="1241"/>
    </location>
</feature>
<dbReference type="InterPro" id="IPR036322">
    <property type="entry name" value="WD40_repeat_dom_sf"/>
</dbReference>
<feature type="region of interest" description="Disordered" evidence="5">
    <location>
        <begin position="1107"/>
        <end position="1152"/>
    </location>
</feature>
<feature type="region of interest" description="Disordered" evidence="5">
    <location>
        <begin position="932"/>
        <end position="959"/>
    </location>
</feature>
<feature type="compositionally biased region" description="Polar residues" evidence="5">
    <location>
        <begin position="942"/>
        <end position="959"/>
    </location>
</feature>
<feature type="compositionally biased region" description="Acidic residues" evidence="5">
    <location>
        <begin position="2130"/>
        <end position="2154"/>
    </location>
</feature>
<keyword evidence="3" id="KW-0862">Zinc</keyword>
<dbReference type="PANTHER" id="PTHR21725">
    <property type="entry name" value="E3 UBIQUITIN-PROTEIN LIGASE UBR4"/>
    <property type="match status" value="1"/>
</dbReference>
<dbReference type="EMBL" id="JAPFFF010000017">
    <property type="protein sequence ID" value="KAK8863636.1"/>
    <property type="molecule type" value="Genomic_DNA"/>
</dbReference>
<dbReference type="PROSITE" id="PS51157">
    <property type="entry name" value="ZF_UBR"/>
    <property type="match status" value="1"/>
</dbReference>
<feature type="compositionally biased region" description="Polar residues" evidence="5">
    <location>
        <begin position="914"/>
        <end position="923"/>
    </location>
</feature>
<accession>A0ABR2GK00</accession>
<organism evidence="7 9">
    <name type="scientific">Tritrichomonas musculus</name>
    <dbReference type="NCBI Taxonomy" id="1915356"/>
    <lineage>
        <taxon>Eukaryota</taxon>
        <taxon>Metamonada</taxon>
        <taxon>Parabasalia</taxon>
        <taxon>Tritrichomonadida</taxon>
        <taxon>Tritrichomonadidae</taxon>
        <taxon>Tritrichomonas</taxon>
    </lineage>
</organism>
<proteinExistence type="predicted"/>
<evidence type="ECO:0000256" key="2">
    <source>
        <dbReference type="ARBA" id="ARBA00022771"/>
    </source>
</evidence>
<feature type="compositionally biased region" description="Polar residues" evidence="5">
    <location>
        <begin position="1468"/>
        <end position="1544"/>
    </location>
</feature>
<evidence type="ECO:0000256" key="4">
    <source>
        <dbReference type="PROSITE-ProRule" id="PRU00508"/>
    </source>
</evidence>
<sequence length="2531" mass="281529">MFRIDPITPFSFDGNKMIQVNQANSEDEILNAILSLSTFDISKIPSDFNEIISNNWCSLASKAINAFSTTCPTMSCKSLIAFIYLGRVAAILESKKLKSQKQSCSPISAVTGRGYMYSSNIQQSLTLEYFQIPDVSNEIRLVNYLFNLFNMKHFDFYDVIIWSIQLTIINENLYSAIPNFNEIEKMPNAISFTDLRLIVPKNPLSFAIIKFLYNKIFKVHVNFPFNLKNNNLDFTFDSKIPEHLCWSNSFPCEIDVALYLFSNSFPDLTFLSLAKDIEKIPIGIFTLIALNFECNLSEIAQKDVDEVMDIIKSVNLPYQSILLLLLYSTTNDLFQKSLSNLINNPSLSTDWKNATMLLSNSKNCAVDRYIFKASNGNIKAAKKLCYFPECYEKIKENQNFPLNYVKLYFEDNIHQNLEIKPESTIENSILLYKLSQNNLLISNDCYLPLIKQCHSVFVKNVQNAFSPPNSDWIMSGCSNFSGSFFIPKYPSEFIFDPKGNEAFISFLNAFYSSKCLKDQKLPEISEVTDFFTSSITSLQFINTFPKYSPKEIQKSKIFHIDSAFKLDKGKFIEKVCNIAIRSNSNFSTIVEVLTNHDAFDVFQEIISKDLSLLQYFAVNSHQCNCKFISQYLSSNDIQQKSPNELLLIMQQILTIDDTFTDSMVYKVLASISEANPELALNLLHSLPLKKTFAETVLSSIKNIPSPIPTQYLLFIKETANMLEKVQCQSSFTPMKALKNDWKEDNETQDGESKMKKKTKKTIWDYPDDIGECTQILTGHNYQNQPWFYCYTCGLIDKTGCCLPCALRCHKHHDIVYSKNSSFFCDCYEKIEICKFLQDKFAPHLDPDSTENKDQKEDQKGSLKKKVLKREYVIAPKNGRQAFIQHLNGSSHMIIVNSGNDQESYYAPDAEPIQDSDTTTNNNSGLYSYLRARQQQRQQLQQTKQINTSSIPQQPLTSSSFRQHLQDQMILQQQQLHEASNSRPNGPNTLFTFGTVNGGNGPINDSMSMNNTPIQSFGYNSSSGLDSAMIDNGSGSALPQMINVHPEEDYEYDNYNENDMDEINEIILPDDIESLTEEEIRAIFGDDINPRNMTLLQRALHNRLMQRRNNSSLGSSRPSSDHTNTSTTSTYRPNYSTYSTSFKSSTSSGNDSTNTNNNPYSFSYSNSSFKSTSPPFLRSNIRTIFFREQPNLSLSNNPSFGFRNPHQQQITTFTFNKQTGSSNTSNSPASTGFSTTTSSSTGFGLKSSTGFASKPSTSTSTGFTAKKTTFGGFGSNSAATTTGFGSNAPSTSSKLSSNAPPASTGFSTGSTYIGFGSKTTTSNATKATRTGFATGTASFNTTSSAFNSNPFSANSATTSAAPAAPPAPSASTTGTTTSGSTPRSGIGFIWGRSRNQDGPNSSGNLNQSGSNSSFRSTSDNSNNNSTTGPAKTTTTTTTAGFGPSSTSFGTGFVSSFGTGIRYGTSTFGNASASSESGQRPINNNNNGPGFNTRPSTAFGSRPSQSTINNTSYGARPETSPSQKSPFSMTSLGPRSDNRSSPNMPSSIYGATLSTKNNVQSNSKQIKAKQDPINVLTAIMIISKLLNVKVIPPAPIKNQLTIVDDIKDIKLQSVLNCEPNQFAHFENTGFRCIESTSSFITLGGSVSLPQINICAAIGSNYNKLIVCEGSNAKIFDPENNQMLSSTELRINPLRISVSQIDGTTFALASSTEVYVYSLNELNGTIELNHKIELMLEELGRSLFVVSVDWVPHEPLHLAITCTNFVKIYDIPTDCISPIVCFNTKDRITSAFMTVYDDEPYVFVSTNSGRIYYDKCNNESYDGPAMLIKILPINLSSYSNSKLTSISYSEESDLLFISALGAPLVITHLTQIMDQIKDNKGKQKIQQKPNHFGGSSSTNSSISIQSCSIKISGHHENLILVGSYPDIPSIFIMRNRINGDVVILEFTDKGVSSFTVVSPSSPIQTSGPSISIPGIVITNGEVCAVASDGYLYKLVSGKHQSSSVMRLVPPPIPSESSKSGKMKKAKKKQSTGLILGEQDNDQTRSSATPSQSLSTAVTPTTSTTLPLSNSISDHNRSSQVVNLTETNSTINDLSNLTNSGFSIDLSDNSLPIPSFETNDSLILSNFEDLNVSDTDDEEPEEEMNDSNDDDGNDIYVDDDDLEEEEDNDHYHHRYRIPSSEFFLPPHHRVNDISEAHISTNGARKARSQRLLKIKYGEIDGFSFDVPATFWVESRIETALITISDQYGSDVSNLLMHRSKCFHDRTTTLTITLNDSKNVIVGFKLCFDFEKRSIRTRPESVKIFNRRYVSTQSYPRDFCLPLKKSEVGINKKYKIDLISRSMDLDIDGVDVFVVDASTLEIQDNKDWINDASFITDFVDVPEIKCENDVDFIIKSMSAANFLPLKSSVLLSNKKEIDNQSEKENFNDIILKEDEEVKKLFVWMYTNSKISMACRRILIKVLRNDAKRFENLCTDAIIEICENENEGSEKCIKKLMWRDYAFLPQQHKKRIGDLIWKFYDSECGALGLSAAFLFEK</sequence>
<dbReference type="Proteomes" id="UP001470230">
    <property type="component" value="Unassembled WGS sequence"/>
</dbReference>
<comment type="caution">
    <text evidence="7">The sequence shown here is derived from an EMBL/GenBank/DDBJ whole genome shotgun (WGS) entry which is preliminary data.</text>
</comment>
<feature type="region of interest" description="Disordered" evidence="5">
    <location>
        <begin position="1283"/>
        <end position="1308"/>
    </location>
</feature>
<feature type="compositionally biased region" description="Low complexity" evidence="5">
    <location>
        <begin position="1350"/>
        <end position="1361"/>
    </location>
</feature>
<feature type="region of interest" description="Disordered" evidence="5">
    <location>
        <begin position="904"/>
        <end position="923"/>
    </location>
</feature>
<feature type="compositionally biased region" description="Low complexity" evidence="5">
    <location>
        <begin position="2049"/>
        <end position="2069"/>
    </location>
</feature>
<evidence type="ECO:0000256" key="3">
    <source>
        <dbReference type="ARBA" id="ARBA00022833"/>
    </source>
</evidence>
<evidence type="ECO:0000313" key="7">
    <source>
        <dbReference type="EMBL" id="KAK8834270.1"/>
    </source>
</evidence>